<dbReference type="InterPro" id="IPR037069">
    <property type="entry name" value="AcylCoA_DH/ox_N_sf"/>
</dbReference>
<dbReference type="Gene3D" id="1.20.140.10">
    <property type="entry name" value="Butyryl-CoA Dehydrogenase, subunit A, domain 3"/>
    <property type="match status" value="1"/>
</dbReference>
<reference evidence="3 4" key="1">
    <citation type="submission" date="2024-09" db="EMBL/GenBank/DDBJ databases">
        <authorList>
            <person name="Sun Q."/>
            <person name="Mori K."/>
        </authorList>
    </citation>
    <scope>NUCLEOTIDE SEQUENCE [LARGE SCALE GENOMIC DNA]</scope>
    <source>
        <strain evidence="3 4">CCM 7765</strain>
    </source>
</reference>
<dbReference type="Gene3D" id="2.40.110.10">
    <property type="entry name" value="Butyryl-CoA Dehydrogenase, subunit A, domain 2"/>
    <property type="match status" value="1"/>
</dbReference>
<proteinExistence type="predicted"/>
<dbReference type="InterPro" id="IPR009100">
    <property type="entry name" value="AcylCoA_DH/oxidase_NM_dom_sf"/>
</dbReference>
<dbReference type="PIRSF" id="PIRSF016578">
    <property type="entry name" value="HsaA"/>
    <property type="match status" value="1"/>
</dbReference>
<dbReference type="Pfam" id="PF08028">
    <property type="entry name" value="Acyl-CoA_dh_2"/>
    <property type="match status" value="1"/>
</dbReference>
<dbReference type="InterPro" id="IPR046373">
    <property type="entry name" value="Acyl-CoA_Oxase/DH_mid-dom_sf"/>
</dbReference>
<organism evidence="3 4">
    <name type="scientific">Olivibacter oleidegradans</name>
    <dbReference type="NCBI Taxonomy" id="760123"/>
    <lineage>
        <taxon>Bacteria</taxon>
        <taxon>Pseudomonadati</taxon>
        <taxon>Bacteroidota</taxon>
        <taxon>Sphingobacteriia</taxon>
        <taxon>Sphingobacteriales</taxon>
        <taxon>Sphingobacteriaceae</taxon>
        <taxon>Olivibacter</taxon>
    </lineage>
</organism>
<dbReference type="SUPFAM" id="SSF56645">
    <property type="entry name" value="Acyl-CoA dehydrogenase NM domain-like"/>
    <property type="match status" value="1"/>
</dbReference>
<feature type="domain" description="Acyl-CoA dehydrogenase C-terminal" evidence="2">
    <location>
        <begin position="231"/>
        <end position="360"/>
    </location>
</feature>
<dbReference type="RefSeq" id="WP_130855995.1">
    <property type="nucleotide sequence ID" value="NZ_JBHLWO010000002.1"/>
</dbReference>
<keyword evidence="4" id="KW-1185">Reference proteome</keyword>
<dbReference type="EMBL" id="JBHLWO010000002">
    <property type="protein sequence ID" value="MFC0319373.1"/>
    <property type="molecule type" value="Genomic_DNA"/>
</dbReference>
<dbReference type="Proteomes" id="UP001589774">
    <property type="component" value="Unassembled WGS sequence"/>
</dbReference>
<evidence type="ECO:0000259" key="2">
    <source>
        <dbReference type="Pfam" id="PF08028"/>
    </source>
</evidence>
<dbReference type="Gene3D" id="1.10.540.10">
    <property type="entry name" value="Acyl-CoA dehydrogenase/oxidase, N-terminal domain"/>
    <property type="match status" value="1"/>
</dbReference>
<evidence type="ECO:0000256" key="1">
    <source>
        <dbReference type="ARBA" id="ARBA00023002"/>
    </source>
</evidence>
<comment type="caution">
    <text evidence="3">The sequence shown here is derived from an EMBL/GenBank/DDBJ whole genome shotgun (WGS) entry which is preliminary data.</text>
</comment>
<evidence type="ECO:0000313" key="3">
    <source>
        <dbReference type="EMBL" id="MFC0319373.1"/>
    </source>
</evidence>
<accession>A0ABV6HKF8</accession>
<gene>
    <name evidence="3" type="ORF">ACFFI0_13725</name>
</gene>
<name>A0ABV6HKF8_9SPHI</name>
<keyword evidence="1" id="KW-0560">Oxidoreductase</keyword>
<evidence type="ECO:0000313" key="4">
    <source>
        <dbReference type="Proteomes" id="UP001589774"/>
    </source>
</evidence>
<protein>
    <submittedName>
        <fullName evidence="3">Acyl-CoA dehydrogenase</fullName>
    </submittedName>
</protein>
<sequence length="369" mass="41811">MKLLQELKKIAAELRQESLEAELQGSLTTKQLAVIYENKLFNLFVPKAYGGLDLSLTEALQIERLLAEIDGSLGWTVTLCSGANMFVGFLNQDIAHPLFSNKKVCFGGSGRVGGHAEIMEEGYLVSGKWQYATGAAHNTVFTANCEIYQNGEPLLDAAKKPVIKSFFFLQDEVTILHDWNAMGLKATASHSFEVNNLKVEKRRAFKIDPQGAILKAPIYRYPFQQFAEATLCVNTLGMTCRFLDLCHEIFDEKYSDVRDNYHGKMKLPDQYLSNAKLEMNNLQRELYELVEKSWMQLNTTNAIDLALLEQISKHTRLLVKTAQQWVAKLYPYCGMKAASPTEEINRMWRDLFTASQHSLFTSPIIDEID</sequence>
<dbReference type="InterPro" id="IPR013107">
    <property type="entry name" value="Acyl-CoA_DH_C"/>
</dbReference>